<dbReference type="PATRIC" id="fig|1094556.3.peg.775"/>
<dbReference type="InterPro" id="IPR004329">
    <property type="entry name" value="CcmE"/>
</dbReference>
<comment type="function">
    <text evidence="10">Heme chaperone required for the biogenesis of c-type cytochromes. Transiently binds heme delivered by CcmC and transfers the heme to apo-cytochromes in a process facilitated by CcmF and CcmH.</text>
</comment>
<name>J1JQB8_9HYPH</name>
<keyword evidence="9 10" id="KW-0472">Membrane</keyword>
<evidence type="ECO:0000256" key="12">
    <source>
        <dbReference type="SAM" id="Phobius"/>
    </source>
</evidence>
<dbReference type="GO" id="GO:0017003">
    <property type="term" value="P:protein-heme linkage"/>
    <property type="evidence" value="ECO:0007669"/>
    <property type="project" value="UniProtKB-UniRule"/>
</dbReference>
<feature type="topological domain" description="Cytoplasmic" evidence="10">
    <location>
        <begin position="1"/>
        <end position="38"/>
    </location>
</feature>
<dbReference type="PANTHER" id="PTHR34128:SF2">
    <property type="entry name" value="CYTOCHROME C-TYPE BIOGENESIS PROTEIN CCME HOMOLOG, MITOCHONDRIAL"/>
    <property type="match status" value="1"/>
</dbReference>
<dbReference type="eggNOG" id="COG2332">
    <property type="taxonomic scope" value="Bacteria"/>
</dbReference>
<dbReference type="Pfam" id="PF03100">
    <property type="entry name" value="CcmE"/>
    <property type="match status" value="1"/>
</dbReference>
<dbReference type="NCBIfam" id="NF009731">
    <property type="entry name" value="PRK13254.1-5"/>
    <property type="match status" value="1"/>
</dbReference>
<sequence>MDAYRTCFNFFRRMSMNNQFLENFSSFKIILKQRKKKRLLIILLCCLVMAIATSLIVYAMRHAVSFFRMPSEITREDILTGRPLRLGGFVEKGTVKYVGESGVIFFVMDSTKRKKVFFNGILPDLFREGQGVIVEGHFDKQGFFIGSRILAKHDETYMPKETAVRLKKHYSMEK</sequence>
<keyword evidence="3 10" id="KW-0812">Transmembrane</keyword>
<evidence type="ECO:0000256" key="9">
    <source>
        <dbReference type="ARBA" id="ARBA00023136"/>
    </source>
</evidence>
<dbReference type="HOGENOM" id="CLU_079503_1_1_5"/>
<evidence type="ECO:0000256" key="3">
    <source>
        <dbReference type="ARBA" id="ARBA00022692"/>
    </source>
</evidence>
<evidence type="ECO:0000256" key="2">
    <source>
        <dbReference type="ARBA" id="ARBA00022617"/>
    </source>
</evidence>
<keyword evidence="6 10" id="KW-0735">Signal-anchor</keyword>
<evidence type="ECO:0000313" key="14">
    <source>
        <dbReference type="Proteomes" id="UP000001077"/>
    </source>
</evidence>
<keyword evidence="8 10" id="KW-0408">Iron</keyword>
<keyword evidence="4 10" id="KW-0479">Metal-binding</keyword>
<dbReference type="HAMAP" id="MF_01959">
    <property type="entry name" value="CcmE"/>
    <property type="match status" value="1"/>
</dbReference>
<keyword evidence="10" id="KW-1003">Cell membrane</keyword>
<dbReference type="GO" id="GO:0046872">
    <property type="term" value="F:metal ion binding"/>
    <property type="evidence" value="ECO:0007669"/>
    <property type="project" value="UniProtKB-KW"/>
</dbReference>
<feature type="binding site" description="covalent" evidence="10 11">
    <location>
        <position position="153"/>
    </location>
    <ligand>
        <name>heme</name>
        <dbReference type="ChEBI" id="CHEBI:30413"/>
    </ligand>
</feature>
<dbReference type="AlphaFoldDB" id="J1JQB8"/>
<dbReference type="STRING" id="1094556.MCY_00669"/>
<comment type="caution">
    <text evidence="13">The sequence shown here is derived from an EMBL/GenBank/DDBJ whole genome shotgun (WGS) entry which is preliminary data.</text>
</comment>
<evidence type="ECO:0000256" key="7">
    <source>
        <dbReference type="ARBA" id="ARBA00022989"/>
    </source>
</evidence>
<evidence type="ECO:0000256" key="6">
    <source>
        <dbReference type="ARBA" id="ARBA00022968"/>
    </source>
</evidence>
<dbReference type="InterPro" id="IPR012340">
    <property type="entry name" value="NA-bd_OB-fold"/>
</dbReference>
<keyword evidence="2 10" id="KW-0349">Heme</keyword>
<organism evidence="13 14">
    <name type="scientific">Bartonella rattimassiliensis 15908</name>
    <dbReference type="NCBI Taxonomy" id="1094556"/>
    <lineage>
        <taxon>Bacteria</taxon>
        <taxon>Pseudomonadati</taxon>
        <taxon>Pseudomonadota</taxon>
        <taxon>Alphaproteobacteria</taxon>
        <taxon>Hyphomicrobiales</taxon>
        <taxon>Bartonellaceae</taxon>
        <taxon>Bartonella</taxon>
    </lineage>
</organism>
<keyword evidence="7 10" id="KW-1133">Transmembrane helix</keyword>
<protein>
    <recommendedName>
        <fullName evidence="10">Cytochrome c-type biogenesis protein CcmE</fullName>
    </recommendedName>
    <alternativeName>
        <fullName evidence="10">Cytochrome c maturation protein E</fullName>
    </alternativeName>
    <alternativeName>
        <fullName evidence="10">Heme chaperone CcmE</fullName>
    </alternativeName>
</protein>
<comment type="subcellular location">
    <subcellularLocation>
        <location evidence="10">Cell membrane</location>
        <topology evidence="10">Single-pass type II membrane protein</topology>
    </subcellularLocation>
    <subcellularLocation>
        <location evidence="1">Membrane</location>
    </subcellularLocation>
</comment>
<dbReference type="InterPro" id="IPR036127">
    <property type="entry name" value="CcmE-like_sf"/>
</dbReference>
<dbReference type="Proteomes" id="UP000001077">
    <property type="component" value="Unassembled WGS sequence"/>
</dbReference>
<gene>
    <name evidence="10" type="primary">ccmE</name>
    <name evidence="10" type="synonym">cycJ</name>
    <name evidence="13" type="ORF">MCY_00669</name>
</gene>
<dbReference type="GO" id="GO:0020037">
    <property type="term" value="F:heme binding"/>
    <property type="evidence" value="ECO:0007669"/>
    <property type="project" value="InterPro"/>
</dbReference>
<dbReference type="NCBIfam" id="NF009727">
    <property type="entry name" value="PRK13254.1-1"/>
    <property type="match status" value="1"/>
</dbReference>
<dbReference type="Gene3D" id="2.40.50.140">
    <property type="entry name" value="Nucleic acid-binding proteins"/>
    <property type="match status" value="1"/>
</dbReference>
<feature type="topological domain" description="Extracellular" evidence="10">
    <location>
        <begin position="60"/>
        <end position="174"/>
    </location>
</feature>
<evidence type="ECO:0000256" key="8">
    <source>
        <dbReference type="ARBA" id="ARBA00023004"/>
    </source>
</evidence>
<reference evidence="13 14" key="1">
    <citation type="submission" date="2012-03" db="EMBL/GenBank/DDBJ databases">
        <title>The Genome Sequence of Bartonella rattimassiliensis 15908.</title>
        <authorList>
            <consortium name="The Broad Institute Genome Sequencing Platform"/>
            <consortium name="The Broad Institute Genome Sequencing Center for Infectious Disease"/>
            <person name="Feldgarden M."/>
            <person name="Kirby J."/>
            <person name="Kosoy M."/>
            <person name="Birtles R."/>
            <person name="Probert W.S."/>
            <person name="Chiaraviglio L."/>
            <person name="Young S.K."/>
            <person name="Zeng Q."/>
            <person name="Gargeya S."/>
            <person name="Fitzgerald M."/>
            <person name="Haas B."/>
            <person name="Abouelleil A."/>
            <person name="Alvarado L."/>
            <person name="Arachchi H.M."/>
            <person name="Berlin A."/>
            <person name="Chapman S.B."/>
            <person name="Gearin G."/>
            <person name="Goldberg J."/>
            <person name="Griggs A."/>
            <person name="Gujja S."/>
            <person name="Hansen M."/>
            <person name="Heiman D."/>
            <person name="Howarth C."/>
            <person name="Larimer J."/>
            <person name="Lui A."/>
            <person name="MacDonald P.J.P."/>
            <person name="McCowen C."/>
            <person name="Montmayeur A."/>
            <person name="Murphy C."/>
            <person name="Neiman D."/>
            <person name="Pearson M."/>
            <person name="Priest M."/>
            <person name="Roberts A."/>
            <person name="Saif S."/>
            <person name="Shea T."/>
            <person name="Sisk P."/>
            <person name="Stolte C."/>
            <person name="Sykes S."/>
            <person name="Wortman J."/>
            <person name="Nusbaum C."/>
            <person name="Birren B."/>
        </authorList>
    </citation>
    <scope>NUCLEOTIDE SEQUENCE [LARGE SCALE GENOMIC DNA]</scope>
    <source>
        <strain evidence="13 14">15908</strain>
    </source>
</reference>
<proteinExistence type="inferred from homology"/>
<evidence type="ECO:0000256" key="4">
    <source>
        <dbReference type="ARBA" id="ARBA00022723"/>
    </source>
</evidence>
<evidence type="ECO:0000256" key="1">
    <source>
        <dbReference type="ARBA" id="ARBA00004370"/>
    </source>
</evidence>
<evidence type="ECO:0000256" key="10">
    <source>
        <dbReference type="HAMAP-Rule" id="MF_01959"/>
    </source>
</evidence>
<evidence type="ECO:0000256" key="11">
    <source>
        <dbReference type="PIRSR" id="PIRSR604329-50"/>
    </source>
</evidence>
<accession>J1JQB8</accession>
<dbReference type="PANTHER" id="PTHR34128">
    <property type="entry name" value="CYTOCHROME C-TYPE BIOGENESIS PROTEIN CCME HOMOLOG, MITOCHONDRIAL"/>
    <property type="match status" value="1"/>
</dbReference>
<evidence type="ECO:0000313" key="13">
    <source>
        <dbReference type="EMBL" id="EJF86585.1"/>
    </source>
</evidence>
<dbReference type="SUPFAM" id="SSF82093">
    <property type="entry name" value="Heme chaperone CcmE"/>
    <property type="match status" value="1"/>
</dbReference>
<dbReference type="EMBL" id="AILY01000016">
    <property type="protein sequence ID" value="EJF86585.1"/>
    <property type="molecule type" value="Genomic_DNA"/>
</dbReference>
<comment type="similarity">
    <text evidence="10">Belongs to the CcmE/CycJ family.</text>
</comment>
<keyword evidence="5 10" id="KW-0201">Cytochrome c-type biogenesis</keyword>
<feature type="transmembrane region" description="Helical" evidence="12">
    <location>
        <begin position="39"/>
        <end position="60"/>
    </location>
</feature>
<feature type="binding site" description="axial binding residue" evidence="10 11">
    <location>
        <position position="157"/>
    </location>
    <ligand>
        <name>heme</name>
        <dbReference type="ChEBI" id="CHEBI:30413"/>
    </ligand>
    <ligandPart>
        <name>Fe</name>
        <dbReference type="ChEBI" id="CHEBI:18248"/>
    </ligandPart>
</feature>
<dbReference type="GO" id="GO:0017004">
    <property type="term" value="P:cytochrome complex assembly"/>
    <property type="evidence" value="ECO:0007669"/>
    <property type="project" value="UniProtKB-KW"/>
</dbReference>
<keyword evidence="14" id="KW-1185">Reference proteome</keyword>
<dbReference type="GO" id="GO:0005886">
    <property type="term" value="C:plasma membrane"/>
    <property type="evidence" value="ECO:0007669"/>
    <property type="project" value="UniProtKB-SubCell"/>
</dbReference>
<evidence type="ECO:0000256" key="5">
    <source>
        <dbReference type="ARBA" id="ARBA00022748"/>
    </source>
</evidence>